<evidence type="ECO:0000256" key="2">
    <source>
        <dbReference type="ARBA" id="ARBA00005989"/>
    </source>
</evidence>
<dbReference type="PANTHER" id="PTHR39192">
    <property type="entry name" value="IRON UPTAKE SYSTEM COMPONENT EFEO"/>
    <property type="match status" value="1"/>
</dbReference>
<dbReference type="NCBIfam" id="NF041757">
    <property type="entry name" value="EfeO"/>
    <property type="match status" value="1"/>
</dbReference>
<gene>
    <name evidence="6" type="ORF">SAMN05421867_111139</name>
</gene>
<name>A0A1I0ZJA5_9CELL</name>
<dbReference type="PANTHER" id="PTHR39192:SF1">
    <property type="entry name" value="IRON UPTAKE SYSTEM COMPONENT EFEO"/>
    <property type="match status" value="1"/>
</dbReference>
<dbReference type="InterPro" id="IPR053377">
    <property type="entry name" value="Iron_uptake_EfeM/EfeO"/>
</dbReference>
<dbReference type="InterPro" id="IPR018976">
    <property type="entry name" value="Imelysin-like"/>
</dbReference>
<feature type="chain" id="PRO_5039538735" evidence="4">
    <location>
        <begin position="21"/>
        <end position="404"/>
    </location>
</feature>
<dbReference type="STRING" id="988821.SAMN05421867_111139"/>
<dbReference type="InterPro" id="IPR050894">
    <property type="entry name" value="EfeM/EfeO_iron_uptake"/>
</dbReference>
<reference evidence="6 7" key="1">
    <citation type="submission" date="2016-10" db="EMBL/GenBank/DDBJ databases">
        <authorList>
            <person name="de Groot N.N."/>
        </authorList>
    </citation>
    <scope>NUCLEOTIDE SEQUENCE [LARGE SCALE GENOMIC DNA]</scope>
    <source>
        <strain evidence="6 7">CGMCC 4.6945</strain>
    </source>
</reference>
<evidence type="ECO:0000259" key="5">
    <source>
        <dbReference type="Pfam" id="PF09375"/>
    </source>
</evidence>
<comment type="subcellular location">
    <subcellularLocation>
        <location evidence="1">Cell envelope</location>
    </subcellularLocation>
</comment>
<proteinExistence type="inferred from homology"/>
<keyword evidence="3 4" id="KW-0732">Signal</keyword>
<dbReference type="GO" id="GO:0030313">
    <property type="term" value="C:cell envelope"/>
    <property type="evidence" value="ECO:0007669"/>
    <property type="project" value="UniProtKB-SubCell"/>
</dbReference>
<dbReference type="InterPro" id="IPR034981">
    <property type="entry name" value="Imelysin-like_EfeO/Algp7"/>
</dbReference>
<protein>
    <submittedName>
        <fullName evidence="6">Iron uptake system component EfeO</fullName>
    </submittedName>
</protein>
<evidence type="ECO:0000313" key="7">
    <source>
        <dbReference type="Proteomes" id="UP000199012"/>
    </source>
</evidence>
<feature type="signal peptide" evidence="4">
    <location>
        <begin position="1"/>
        <end position="20"/>
    </location>
</feature>
<dbReference type="CDD" id="cd14656">
    <property type="entry name" value="Imelysin-like_EfeO"/>
    <property type="match status" value="1"/>
</dbReference>
<dbReference type="Proteomes" id="UP000199012">
    <property type="component" value="Unassembled WGS sequence"/>
</dbReference>
<dbReference type="AlphaFoldDB" id="A0A1I0ZJA5"/>
<keyword evidence="7" id="KW-1185">Reference proteome</keyword>
<sequence>MPRRPLALVGLVALALPLTACVPNETAEVSAAGTAGAGGGTGTVTVSSTADACELSEDTAPSGTLRFTVVNDGSDVTEFYLLAEDGLRVVSEVENVGPGLSRDLVVQVAPGTYVAQCKPGMVGDGIRSDFTVTDSGTPVGPTGDVAEQLAAAEASYLAYVRDQSGALIAATQEFAAAYAAGDDATARSLYAPTRVHWERIEPVAESFGDLDPLLDLREADLEEGATWTGWHLVEKDLWQPAPEANGGVAYTPLTPEQRQVAADDLVANTQRLVDQVNAQDFTVAAFQVSNGAKELLDEVATGKVTGEEEIWSHTDLWDFAANVDGADVAYGVLADVVTERDPELATELTERFDTLQGLLAQHGSYDAGFAGYDTLTDAQVKELAAAVDALSEPLSRLTATVTGA</sequence>
<evidence type="ECO:0000256" key="4">
    <source>
        <dbReference type="SAM" id="SignalP"/>
    </source>
</evidence>
<dbReference type="EMBL" id="FOKA01000011">
    <property type="protein sequence ID" value="SFB25859.1"/>
    <property type="molecule type" value="Genomic_DNA"/>
</dbReference>
<dbReference type="OrthoDB" id="7348379at2"/>
<accession>A0A1I0ZJA5</accession>
<evidence type="ECO:0000313" key="6">
    <source>
        <dbReference type="EMBL" id="SFB25859.1"/>
    </source>
</evidence>
<feature type="domain" description="Imelysin-like" evidence="5">
    <location>
        <begin position="154"/>
        <end position="397"/>
    </location>
</feature>
<evidence type="ECO:0000256" key="3">
    <source>
        <dbReference type="ARBA" id="ARBA00022729"/>
    </source>
</evidence>
<comment type="similarity">
    <text evidence="2">Belongs to the EfeM/EfeO family.</text>
</comment>
<dbReference type="RefSeq" id="WP_090033606.1">
    <property type="nucleotide sequence ID" value="NZ_BONM01000007.1"/>
</dbReference>
<dbReference type="InterPro" id="IPR038352">
    <property type="entry name" value="Imelysin_sf"/>
</dbReference>
<organism evidence="6 7">
    <name type="scientific">Cellulomonas marina</name>
    <dbReference type="NCBI Taxonomy" id="988821"/>
    <lineage>
        <taxon>Bacteria</taxon>
        <taxon>Bacillati</taxon>
        <taxon>Actinomycetota</taxon>
        <taxon>Actinomycetes</taxon>
        <taxon>Micrococcales</taxon>
        <taxon>Cellulomonadaceae</taxon>
        <taxon>Cellulomonas</taxon>
    </lineage>
</organism>
<dbReference type="Pfam" id="PF09375">
    <property type="entry name" value="Peptidase_M75"/>
    <property type="match status" value="1"/>
</dbReference>
<evidence type="ECO:0000256" key="1">
    <source>
        <dbReference type="ARBA" id="ARBA00004196"/>
    </source>
</evidence>
<dbReference type="Gene3D" id="1.20.1420.20">
    <property type="entry name" value="M75 peptidase, HXXE motif"/>
    <property type="match status" value="1"/>
</dbReference>